<organism evidence="2 3">
    <name type="scientific">Mucor velutinosus</name>
    <dbReference type="NCBI Taxonomy" id="708070"/>
    <lineage>
        <taxon>Eukaryota</taxon>
        <taxon>Fungi</taxon>
        <taxon>Fungi incertae sedis</taxon>
        <taxon>Mucoromycota</taxon>
        <taxon>Mucoromycotina</taxon>
        <taxon>Mucoromycetes</taxon>
        <taxon>Mucorales</taxon>
        <taxon>Mucorineae</taxon>
        <taxon>Mucoraceae</taxon>
        <taxon>Mucor</taxon>
    </lineage>
</organism>
<feature type="domain" description="GmrSD restriction endonucleases N-terminal" evidence="1">
    <location>
        <begin position="7"/>
        <end position="171"/>
    </location>
</feature>
<accession>A0AAN7DCT4</accession>
<evidence type="ECO:0000313" key="3">
    <source>
        <dbReference type="Proteomes" id="UP001304243"/>
    </source>
</evidence>
<keyword evidence="3" id="KW-1185">Reference proteome</keyword>
<dbReference type="InterPro" id="IPR004919">
    <property type="entry name" value="GmrSD_N"/>
</dbReference>
<comment type="caution">
    <text evidence="2">The sequence shown here is derived from an EMBL/GenBank/DDBJ whole genome shotgun (WGS) entry which is preliminary data.</text>
</comment>
<dbReference type="AlphaFoldDB" id="A0AAN7DCT4"/>
<dbReference type="RefSeq" id="XP_064680126.1">
    <property type="nucleotide sequence ID" value="XM_064824749.1"/>
</dbReference>
<evidence type="ECO:0000313" key="2">
    <source>
        <dbReference type="EMBL" id="KAK4513460.1"/>
    </source>
</evidence>
<proteinExistence type="predicted"/>
<dbReference type="Proteomes" id="UP001304243">
    <property type="component" value="Unassembled WGS sequence"/>
</dbReference>
<name>A0AAN7DCT4_9FUNG</name>
<protein>
    <recommendedName>
        <fullName evidence="1">GmrSD restriction endonucleases N-terminal domain-containing protein</fullName>
    </recommendedName>
</protein>
<reference evidence="2 3" key="1">
    <citation type="submission" date="2022-11" db="EMBL/GenBank/DDBJ databases">
        <title>Mucor velutinosus strain NIH1002 WGS.</title>
        <authorList>
            <person name="Subramanian P."/>
            <person name="Mullikin J.C."/>
            <person name="Segre J.A."/>
            <person name="Zelazny A.M."/>
        </authorList>
    </citation>
    <scope>NUCLEOTIDE SEQUENCE [LARGE SCALE GENOMIC DNA]</scope>
    <source>
        <strain evidence="2 3">NIH1002</strain>
    </source>
</reference>
<dbReference type="PANTHER" id="PTHR39639">
    <property type="entry name" value="CHROMOSOME 16, WHOLE GENOME SHOTGUN SEQUENCE"/>
    <property type="match status" value="1"/>
</dbReference>
<dbReference type="PANTHER" id="PTHR39639:SF1">
    <property type="entry name" value="DUF262 DOMAIN-CONTAINING PROTEIN"/>
    <property type="match status" value="1"/>
</dbReference>
<gene>
    <name evidence="2" type="ORF">ATC70_005461</name>
</gene>
<dbReference type="Pfam" id="PF03235">
    <property type="entry name" value="GmrSD_N"/>
    <property type="match status" value="1"/>
</dbReference>
<dbReference type="EMBL" id="JASEJX010000016">
    <property type="protein sequence ID" value="KAK4513460.1"/>
    <property type="molecule type" value="Genomic_DNA"/>
</dbReference>
<dbReference type="GeneID" id="89949147"/>
<sequence length="421" mass="48216">MLSVHRIKELISKGDIQLDAPYQREIIWESGKMSELIDSIINNYYIPPLLFAVRRIRGQEVRIVIDGKQRLTSARRFLKNLLPYVDNSSGSPVEKYYIERLDQDADDEYEQILRQKHKTPQHFITKEEFDIFNRFEFVCVEYLDITEDDEFEIFSRVQLGVAITSAEKLKATNSKVAEKCRQLADEYQAISTVLQRKGHAALFQLIAHLMLTIKKGTEVFASGRALQEFVHSDEVPSADLQEKVDIVLDVIKSIATDKELKAVMVNPNMTVSSKNSVKAIEFILFGTFISLVERRRSIKSYARDFEALRQHLLETREGKAYLGKEAFLDAMVWVNERLEKENLVSAHVAVHTIPDDDNEDFDELKEEDTAIIPNSHIIDYNQTPTPQVLKPPTKRRRGNGLVAVAKRGGKLPTGITRQRAL</sequence>
<evidence type="ECO:0000259" key="1">
    <source>
        <dbReference type="Pfam" id="PF03235"/>
    </source>
</evidence>